<name>A0A858R8Z4_9PROT</name>
<evidence type="ECO:0000256" key="1">
    <source>
        <dbReference type="SAM" id="Coils"/>
    </source>
</evidence>
<dbReference type="Proteomes" id="UP000501891">
    <property type="component" value="Chromosome"/>
</dbReference>
<dbReference type="EMBL" id="CP051775">
    <property type="protein sequence ID" value="QJE73925.1"/>
    <property type="molecule type" value="Genomic_DNA"/>
</dbReference>
<protein>
    <submittedName>
        <fullName evidence="2">LapA family protein</fullName>
    </submittedName>
</protein>
<reference evidence="2" key="1">
    <citation type="submission" date="2020-04" db="EMBL/GenBank/DDBJ databases">
        <title>A desert anoxygenic phototrophic bacterium fixes CO2 using RubisCO under aerobic conditions.</title>
        <authorList>
            <person name="Tang K."/>
        </authorList>
    </citation>
    <scope>NUCLEOTIDE SEQUENCE [LARGE SCALE GENOMIC DNA]</scope>
    <source>
        <strain evidence="2">MIMtkB3</strain>
    </source>
</reference>
<evidence type="ECO:0000313" key="3">
    <source>
        <dbReference type="Proteomes" id="UP000501891"/>
    </source>
</evidence>
<keyword evidence="3" id="KW-1185">Reference proteome</keyword>
<dbReference type="KEGG" id="acru:HHL28_13220"/>
<accession>A0A858R8Z4</accession>
<gene>
    <name evidence="2" type="ORF">HHL28_13220</name>
</gene>
<evidence type="ECO:0000313" key="2">
    <source>
        <dbReference type="EMBL" id="QJE73925.1"/>
    </source>
</evidence>
<dbReference type="AlphaFoldDB" id="A0A858R8Z4"/>
<feature type="coiled-coil region" evidence="1">
    <location>
        <begin position="21"/>
        <end position="90"/>
    </location>
</feature>
<sequence>MSNMAFLIGAVVVALSAKPSYLKAQRTIREARQAILELKRRKHALSQKVRMLAKESLDQRLTAGQDQMESDDLTGRIAGLQHRVQELEAIDRRVLVLDERRGLSESGWIIRLRRPPDQAPALEPSAVTRLWEEGRYVFFFASDVARARRKSLVRFPEEQGFEILEVIPHADDLSTVSVLGQVAQKESA</sequence>
<proteinExistence type="predicted"/>
<keyword evidence="1" id="KW-0175">Coiled coil</keyword>
<organism evidence="2 3">
    <name type="scientific">Aerophototrophica crusticola</name>
    <dbReference type="NCBI Taxonomy" id="1709002"/>
    <lineage>
        <taxon>Bacteria</taxon>
        <taxon>Pseudomonadati</taxon>
        <taxon>Pseudomonadota</taxon>
        <taxon>Alphaproteobacteria</taxon>
        <taxon>Rhodospirillales</taxon>
        <taxon>Rhodospirillaceae</taxon>
        <taxon>Aerophototrophica</taxon>
    </lineage>
</organism>